<proteinExistence type="predicted"/>
<dbReference type="Pfam" id="PF01740">
    <property type="entry name" value="STAS"/>
    <property type="match status" value="1"/>
</dbReference>
<dbReference type="InterPro" id="IPR028051">
    <property type="entry name" value="CheX-like_dom"/>
</dbReference>
<organism evidence="3 4">
    <name type="scientific">Pseudobdellovibrio exovorus JSS</name>
    <dbReference type="NCBI Taxonomy" id="1184267"/>
    <lineage>
        <taxon>Bacteria</taxon>
        <taxon>Pseudomonadati</taxon>
        <taxon>Bdellovibrionota</taxon>
        <taxon>Bdellovibrionia</taxon>
        <taxon>Bdellovibrionales</taxon>
        <taxon>Pseudobdellovibrionaceae</taxon>
        <taxon>Pseudobdellovibrio</taxon>
    </lineage>
</organism>
<dbReference type="InterPro" id="IPR036513">
    <property type="entry name" value="STAS_dom_sf"/>
</dbReference>
<dbReference type="GO" id="GO:0006935">
    <property type="term" value="P:chemotaxis"/>
    <property type="evidence" value="ECO:0007669"/>
    <property type="project" value="UniProtKB-KW"/>
</dbReference>
<protein>
    <recommendedName>
        <fullName evidence="2">STAS domain-containing protein</fullName>
    </recommendedName>
</protein>
<keyword evidence="4" id="KW-1185">Reference proteome</keyword>
<dbReference type="RefSeq" id="WP_015469013.1">
    <property type="nucleotide sequence ID" value="NC_020813.1"/>
</dbReference>
<dbReference type="Gene3D" id="3.40.1550.10">
    <property type="entry name" value="CheC-like"/>
    <property type="match status" value="1"/>
</dbReference>
<evidence type="ECO:0000313" key="3">
    <source>
        <dbReference type="EMBL" id="AGH94523.1"/>
    </source>
</evidence>
<dbReference type="InterPro" id="IPR002645">
    <property type="entry name" value="STAS_dom"/>
</dbReference>
<dbReference type="KEGG" id="bex:A11Q_303"/>
<keyword evidence="1" id="KW-0145">Chemotaxis</keyword>
<dbReference type="CDD" id="cd07043">
    <property type="entry name" value="STAS_anti-anti-sigma_factors"/>
    <property type="match status" value="1"/>
</dbReference>
<dbReference type="Gene3D" id="3.30.750.24">
    <property type="entry name" value="STAS domain"/>
    <property type="match status" value="1"/>
</dbReference>
<dbReference type="HOGENOM" id="CLU_972039_0_0_7"/>
<dbReference type="CDD" id="cd17906">
    <property type="entry name" value="CheX"/>
    <property type="match status" value="1"/>
</dbReference>
<feature type="domain" description="STAS" evidence="2">
    <location>
        <begin position="7"/>
        <end position="118"/>
    </location>
</feature>
<sequence>MKETQNLQFKTEISNSILIVSLQSEVDLDAAEGFSNDIQDQIKNSPQIEKVVLNFHNKFSIDFKAIRAIGPMGVELRKQKKSLYFIGASKNVKNFMRDMGLNSLLKFYDSLEDVITDRIPTELDHSKKLNVDFVNPFISGAIETLKVQCFMDCHPLKTILKENLVDPQPCDIAGVIGITSPQFTGSIAICFPKKVFLGAMSQMLGESYTDITKDLEDGAGELLNIIFGYAKKILNERAFAIEKAIPTIVRGTSLEIKHITNSKTIVVPFETTFGLFYIEIGIEAFS</sequence>
<dbReference type="Pfam" id="PF13690">
    <property type="entry name" value="CheX"/>
    <property type="match status" value="1"/>
</dbReference>
<evidence type="ECO:0000313" key="4">
    <source>
        <dbReference type="Proteomes" id="UP000012040"/>
    </source>
</evidence>
<dbReference type="PATRIC" id="fig|1184267.3.peg.304"/>
<accession>M4V5T1</accession>
<dbReference type="PANTHER" id="PTHR39452:SF1">
    <property type="entry name" value="CHEY-P PHOSPHATASE CHEX"/>
    <property type="match status" value="1"/>
</dbReference>
<dbReference type="SUPFAM" id="SSF52091">
    <property type="entry name" value="SpoIIaa-like"/>
    <property type="match status" value="1"/>
</dbReference>
<dbReference type="EMBL" id="CP003537">
    <property type="protein sequence ID" value="AGH94523.1"/>
    <property type="molecule type" value="Genomic_DNA"/>
</dbReference>
<evidence type="ECO:0000259" key="2">
    <source>
        <dbReference type="PROSITE" id="PS50801"/>
    </source>
</evidence>
<name>M4V5T1_9BACT</name>
<dbReference type="InterPro" id="IPR028976">
    <property type="entry name" value="CheC-like_sf"/>
</dbReference>
<dbReference type="STRING" id="1184267.A11Q_303"/>
<dbReference type="eggNOG" id="COG1406">
    <property type="taxonomic scope" value="Bacteria"/>
</dbReference>
<dbReference type="OrthoDB" id="5292939at2"/>
<dbReference type="PANTHER" id="PTHR39452">
    <property type="entry name" value="CHEY-P PHOSPHATASE CHEX"/>
    <property type="match status" value="1"/>
</dbReference>
<dbReference type="PROSITE" id="PS50801">
    <property type="entry name" value="STAS"/>
    <property type="match status" value="1"/>
</dbReference>
<evidence type="ECO:0000256" key="1">
    <source>
        <dbReference type="ARBA" id="ARBA00022500"/>
    </source>
</evidence>
<dbReference type="AlphaFoldDB" id="M4V5T1"/>
<gene>
    <name evidence="3" type="ORF">A11Q_303</name>
</gene>
<dbReference type="SUPFAM" id="SSF103039">
    <property type="entry name" value="CheC-like"/>
    <property type="match status" value="1"/>
</dbReference>
<dbReference type="InterPro" id="IPR038756">
    <property type="entry name" value="CheX-like"/>
</dbReference>
<dbReference type="Proteomes" id="UP000012040">
    <property type="component" value="Chromosome"/>
</dbReference>
<reference evidence="3 4" key="1">
    <citation type="journal article" date="2013" name="ISME J.">
        <title>By their genes ye shall know them: genomic signatures of predatory bacteria.</title>
        <authorList>
            <person name="Pasternak Z."/>
            <person name="Pietrokovski S."/>
            <person name="Rotem O."/>
            <person name="Gophna U."/>
            <person name="Lurie-Weinberger M.N."/>
            <person name="Jurkevitch E."/>
        </authorList>
    </citation>
    <scope>NUCLEOTIDE SEQUENCE [LARGE SCALE GENOMIC DNA]</scope>
    <source>
        <strain evidence="3 4">JSS</strain>
    </source>
</reference>